<name>A0A6L2L9M3_TANCI</name>
<reference evidence="1" key="1">
    <citation type="journal article" date="2019" name="Sci. Rep.">
        <title>Draft genome of Tanacetum cinerariifolium, the natural source of mosquito coil.</title>
        <authorList>
            <person name="Yamashiro T."/>
            <person name="Shiraishi A."/>
            <person name="Satake H."/>
            <person name="Nakayama K."/>
        </authorList>
    </citation>
    <scope>NUCLEOTIDE SEQUENCE</scope>
</reference>
<dbReference type="EMBL" id="BKCJ010003995">
    <property type="protein sequence ID" value="GEU58396.1"/>
    <property type="molecule type" value="Genomic_DNA"/>
</dbReference>
<accession>A0A6L2L9M3</accession>
<sequence>MTSLVVKRITLNDVCSLVYRPISNRNNDITSGKKNQVVVPSKDVSNSSTFDALNSIENDNDLGKPTLVDDNGKPLPKAVSTENADSNYEVEDVVNDHVIFMASTGLIRGDDSGYGTNILFEQ</sequence>
<organism evidence="1">
    <name type="scientific">Tanacetum cinerariifolium</name>
    <name type="common">Dalmatian daisy</name>
    <name type="synonym">Chrysanthemum cinerariifolium</name>
    <dbReference type="NCBI Taxonomy" id="118510"/>
    <lineage>
        <taxon>Eukaryota</taxon>
        <taxon>Viridiplantae</taxon>
        <taxon>Streptophyta</taxon>
        <taxon>Embryophyta</taxon>
        <taxon>Tracheophyta</taxon>
        <taxon>Spermatophyta</taxon>
        <taxon>Magnoliopsida</taxon>
        <taxon>eudicotyledons</taxon>
        <taxon>Gunneridae</taxon>
        <taxon>Pentapetalae</taxon>
        <taxon>asterids</taxon>
        <taxon>campanulids</taxon>
        <taxon>Asterales</taxon>
        <taxon>Asteraceae</taxon>
        <taxon>Asteroideae</taxon>
        <taxon>Anthemideae</taxon>
        <taxon>Anthemidinae</taxon>
        <taxon>Tanacetum</taxon>
    </lineage>
</organism>
<comment type="caution">
    <text evidence="1">The sequence shown here is derived from an EMBL/GenBank/DDBJ whole genome shotgun (WGS) entry which is preliminary data.</text>
</comment>
<evidence type="ECO:0000313" key="1">
    <source>
        <dbReference type="EMBL" id="GEU58396.1"/>
    </source>
</evidence>
<proteinExistence type="predicted"/>
<dbReference type="AlphaFoldDB" id="A0A6L2L9M3"/>
<gene>
    <name evidence="1" type="ORF">Tci_030374</name>
</gene>
<protein>
    <submittedName>
        <fullName evidence="1">Uncharacterized protein</fullName>
    </submittedName>
</protein>